<name>A0A9P4YZ14_9HYPO</name>
<comment type="caution">
    <text evidence="1">The sequence shown here is derived from an EMBL/GenBank/DDBJ whole genome shotgun (WGS) entry which is preliminary data.</text>
</comment>
<organism evidence="1 2">
    <name type="scientific">Geosmithia morbida</name>
    <dbReference type="NCBI Taxonomy" id="1094350"/>
    <lineage>
        <taxon>Eukaryota</taxon>
        <taxon>Fungi</taxon>
        <taxon>Dikarya</taxon>
        <taxon>Ascomycota</taxon>
        <taxon>Pezizomycotina</taxon>
        <taxon>Sordariomycetes</taxon>
        <taxon>Hypocreomycetidae</taxon>
        <taxon>Hypocreales</taxon>
        <taxon>Bionectriaceae</taxon>
        <taxon>Geosmithia</taxon>
    </lineage>
</organism>
<sequence>MTPTHFVLATSHISTSPGYDLQSPASELFARNNPCLHPVTSPSSISAPLGLFPRPFWRSGTVEPLVSRIGVVASGIGNADDENNINKTFLRGVTQLNHNIPEYYTSHPVHIPFHTNVTQYFINTLGKEARASHVD</sequence>
<dbReference type="RefSeq" id="XP_035324172.1">
    <property type="nucleotide sequence ID" value="XM_035466335.1"/>
</dbReference>
<evidence type="ECO:0000313" key="1">
    <source>
        <dbReference type="EMBL" id="KAF4125520.1"/>
    </source>
</evidence>
<keyword evidence="1" id="KW-0223">Dioxygenase</keyword>
<dbReference type="AlphaFoldDB" id="A0A9P4YZ14"/>
<dbReference type="GeneID" id="55970588"/>
<proteinExistence type="predicted"/>
<protein>
    <submittedName>
        <fullName evidence="1">Dioxygenase</fullName>
    </submittedName>
</protein>
<gene>
    <name evidence="1" type="ORF">GMORB2_4360</name>
</gene>
<evidence type="ECO:0000313" key="2">
    <source>
        <dbReference type="Proteomes" id="UP000749293"/>
    </source>
</evidence>
<dbReference type="EMBL" id="JAANYQ010000003">
    <property type="protein sequence ID" value="KAF4125520.1"/>
    <property type="molecule type" value="Genomic_DNA"/>
</dbReference>
<keyword evidence="2" id="KW-1185">Reference proteome</keyword>
<dbReference type="GO" id="GO:0051213">
    <property type="term" value="F:dioxygenase activity"/>
    <property type="evidence" value="ECO:0007669"/>
    <property type="project" value="UniProtKB-KW"/>
</dbReference>
<accession>A0A9P4YZ14</accession>
<reference evidence="1" key="1">
    <citation type="submission" date="2020-03" db="EMBL/GenBank/DDBJ databases">
        <title>Site-based positive gene gene selection in Geosmithia morbida across the United States reveals a broad range of putative effectors and factors for local host and environmental adapation.</title>
        <authorList>
            <person name="Onufrak A."/>
            <person name="Murdoch R.W."/>
            <person name="Gazis R."/>
            <person name="Huff M."/>
            <person name="Staton M."/>
            <person name="Klingeman W."/>
            <person name="Hadziabdic D."/>
        </authorList>
    </citation>
    <scope>NUCLEOTIDE SEQUENCE</scope>
    <source>
        <strain evidence="1">1262</strain>
    </source>
</reference>
<keyword evidence="1" id="KW-0560">Oxidoreductase</keyword>
<dbReference type="Proteomes" id="UP000749293">
    <property type="component" value="Unassembled WGS sequence"/>
</dbReference>